<sequence>ILSPSEWKLVEGLYKILNPFVWFTKEMEGNTRPLIHEVIPLIDRINMHLEAVVDNISQDDLLRISAKRGLMILDKYYAKTDDSLVYRSAMLMHPSYKTAYFKTAGWPDGWVTAAKESLIKHWETYYK</sequence>
<reference evidence="1 2" key="1">
    <citation type="journal article" date="2019" name="Nat. Ecol. Evol.">
        <title>Megaphylogeny resolves global patterns of mushroom evolution.</title>
        <authorList>
            <person name="Varga T."/>
            <person name="Krizsan K."/>
            <person name="Foldi C."/>
            <person name="Dima B."/>
            <person name="Sanchez-Garcia M."/>
            <person name="Sanchez-Ramirez S."/>
            <person name="Szollosi G.J."/>
            <person name="Szarkandi J.G."/>
            <person name="Papp V."/>
            <person name="Albert L."/>
            <person name="Andreopoulos W."/>
            <person name="Angelini C."/>
            <person name="Antonin V."/>
            <person name="Barry K.W."/>
            <person name="Bougher N.L."/>
            <person name="Buchanan P."/>
            <person name="Buyck B."/>
            <person name="Bense V."/>
            <person name="Catcheside P."/>
            <person name="Chovatia M."/>
            <person name="Cooper J."/>
            <person name="Damon W."/>
            <person name="Desjardin D."/>
            <person name="Finy P."/>
            <person name="Geml J."/>
            <person name="Haridas S."/>
            <person name="Hughes K."/>
            <person name="Justo A."/>
            <person name="Karasinski D."/>
            <person name="Kautmanova I."/>
            <person name="Kiss B."/>
            <person name="Kocsube S."/>
            <person name="Kotiranta H."/>
            <person name="LaButti K.M."/>
            <person name="Lechner B.E."/>
            <person name="Liimatainen K."/>
            <person name="Lipzen A."/>
            <person name="Lukacs Z."/>
            <person name="Mihaltcheva S."/>
            <person name="Morgado L.N."/>
            <person name="Niskanen T."/>
            <person name="Noordeloos M.E."/>
            <person name="Ohm R.A."/>
            <person name="Ortiz-Santana B."/>
            <person name="Ovrebo C."/>
            <person name="Racz N."/>
            <person name="Riley R."/>
            <person name="Savchenko A."/>
            <person name="Shiryaev A."/>
            <person name="Soop K."/>
            <person name="Spirin V."/>
            <person name="Szebenyi C."/>
            <person name="Tomsovsky M."/>
            <person name="Tulloss R.E."/>
            <person name="Uehling J."/>
            <person name="Grigoriev I.V."/>
            <person name="Vagvolgyi C."/>
            <person name="Papp T."/>
            <person name="Martin F.M."/>
            <person name="Miettinen O."/>
            <person name="Hibbett D.S."/>
            <person name="Nagy L.G."/>
        </authorList>
    </citation>
    <scope>NUCLEOTIDE SEQUENCE [LARGE SCALE GENOMIC DNA]</scope>
    <source>
        <strain evidence="1 2">CBS 962.96</strain>
    </source>
</reference>
<dbReference type="AlphaFoldDB" id="A0A4S8MAX5"/>
<dbReference type="OrthoDB" id="3359487at2759"/>
<evidence type="ECO:0000313" key="1">
    <source>
        <dbReference type="EMBL" id="THU99617.1"/>
    </source>
</evidence>
<name>A0A4S8MAX5_DENBC</name>
<organism evidence="1 2">
    <name type="scientific">Dendrothele bispora (strain CBS 962.96)</name>
    <dbReference type="NCBI Taxonomy" id="1314807"/>
    <lineage>
        <taxon>Eukaryota</taxon>
        <taxon>Fungi</taxon>
        <taxon>Dikarya</taxon>
        <taxon>Basidiomycota</taxon>
        <taxon>Agaricomycotina</taxon>
        <taxon>Agaricomycetes</taxon>
        <taxon>Agaricomycetidae</taxon>
        <taxon>Agaricales</taxon>
        <taxon>Agaricales incertae sedis</taxon>
        <taxon>Dendrothele</taxon>
    </lineage>
</organism>
<keyword evidence="2" id="KW-1185">Reference proteome</keyword>
<gene>
    <name evidence="1" type="ORF">K435DRAFT_620982</name>
</gene>
<dbReference type="Proteomes" id="UP000297245">
    <property type="component" value="Unassembled WGS sequence"/>
</dbReference>
<evidence type="ECO:0000313" key="2">
    <source>
        <dbReference type="Proteomes" id="UP000297245"/>
    </source>
</evidence>
<dbReference type="SUPFAM" id="SSF53098">
    <property type="entry name" value="Ribonuclease H-like"/>
    <property type="match status" value="1"/>
</dbReference>
<dbReference type="EMBL" id="ML179116">
    <property type="protein sequence ID" value="THU99617.1"/>
    <property type="molecule type" value="Genomic_DNA"/>
</dbReference>
<feature type="non-terminal residue" evidence="1">
    <location>
        <position position="1"/>
    </location>
</feature>
<proteinExistence type="predicted"/>
<accession>A0A4S8MAX5</accession>
<feature type="non-terminal residue" evidence="1">
    <location>
        <position position="127"/>
    </location>
</feature>
<protein>
    <submittedName>
        <fullName evidence="1">Uncharacterized protein</fullName>
    </submittedName>
</protein>
<dbReference type="InterPro" id="IPR012337">
    <property type="entry name" value="RNaseH-like_sf"/>
</dbReference>